<dbReference type="AlphaFoldDB" id="A0A9D5CKF9"/>
<organism evidence="10 11">
    <name type="scientific">Dioscorea zingiberensis</name>
    <dbReference type="NCBI Taxonomy" id="325984"/>
    <lineage>
        <taxon>Eukaryota</taxon>
        <taxon>Viridiplantae</taxon>
        <taxon>Streptophyta</taxon>
        <taxon>Embryophyta</taxon>
        <taxon>Tracheophyta</taxon>
        <taxon>Spermatophyta</taxon>
        <taxon>Magnoliopsida</taxon>
        <taxon>Liliopsida</taxon>
        <taxon>Dioscoreales</taxon>
        <taxon>Dioscoreaceae</taxon>
        <taxon>Dioscorea</taxon>
    </lineage>
</organism>
<dbReference type="InterPro" id="IPR002123">
    <property type="entry name" value="Plipid/glycerol_acylTrfase"/>
</dbReference>
<evidence type="ECO:0000313" key="11">
    <source>
        <dbReference type="Proteomes" id="UP001085076"/>
    </source>
</evidence>
<dbReference type="InterPro" id="IPR002035">
    <property type="entry name" value="VWF_A"/>
</dbReference>
<dbReference type="SUPFAM" id="SSF69593">
    <property type="entry name" value="Glycerol-3-phosphate (1)-acyltransferase"/>
    <property type="match status" value="1"/>
</dbReference>
<keyword evidence="4 7" id="KW-0812">Transmembrane</keyword>
<evidence type="ECO:0000256" key="4">
    <source>
        <dbReference type="ARBA" id="ARBA00022692"/>
    </source>
</evidence>
<gene>
    <name evidence="10" type="ORF">J5N97_016167</name>
</gene>
<keyword evidence="6 7" id="KW-0472">Membrane</keyword>
<dbReference type="InterPro" id="IPR010734">
    <property type="entry name" value="Copine_C"/>
</dbReference>
<evidence type="ECO:0000313" key="10">
    <source>
        <dbReference type="EMBL" id="KAJ0974202.1"/>
    </source>
</evidence>
<keyword evidence="5 7" id="KW-1133">Transmembrane helix</keyword>
<comment type="caution">
    <text evidence="10">The sequence shown here is derived from an EMBL/GenBank/DDBJ whole genome shotgun (WGS) entry which is preliminary data.</text>
</comment>
<dbReference type="InterPro" id="IPR056462">
    <property type="entry name" value="HAD_RAM2/GPAT1-8"/>
</dbReference>
<dbReference type="PANTHER" id="PTHR15486:SF96">
    <property type="entry name" value="LIPID DROPLET-REGULATING VLDL ASSEMBLY FACTOR AUP1"/>
    <property type="match status" value="1"/>
</dbReference>
<dbReference type="Gene3D" id="3.40.50.1000">
    <property type="entry name" value="HAD superfamily/HAD-like"/>
    <property type="match status" value="1"/>
</dbReference>
<comment type="subcellular location">
    <subcellularLocation>
        <location evidence="1">Membrane</location>
        <topology evidence="1">Multi-pass membrane protein</topology>
    </subcellularLocation>
</comment>
<dbReference type="SMART" id="SM00563">
    <property type="entry name" value="PlsC"/>
    <property type="match status" value="1"/>
</dbReference>
<keyword evidence="3" id="KW-0808">Transferase</keyword>
<reference evidence="10" key="2">
    <citation type="journal article" date="2022" name="Hortic Res">
        <title>The genome of Dioscorea zingiberensis sheds light on the biosynthesis, origin and evolution of the medicinally important diosgenin saponins.</title>
        <authorList>
            <person name="Li Y."/>
            <person name="Tan C."/>
            <person name="Li Z."/>
            <person name="Guo J."/>
            <person name="Li S."/>
            <person name="Chen X."/>
            <person name="Wang C."/>
            <person name="Dai X."/>
            <person name="Yang H."/>
            <person name="Song W."/>
            <person name="Hou L."/>
            <person name="Xu J."/>
            <person name="Tong Z."/>
            <person name="Xu A."/>
            <person name="Yuan X."/>
            <person name="Wang W."/>
            <person name="Yang Q."/>
            <person name="Chen L."/>
            <person name="Sun Z."/>
            <person name="Wang K."/>
            <person name="Pan B."/>
            <person name="Chen J."/>
            <person name="Bao Y."/>
            <person name="Liu F."/>
            <person name="Qi X."/>
            <person name="Gang D.R."/>
            <person name="Wen J."/>
            <person name="Li J."/>
        </authorList>
    </citation>
    <scope>NUCLEOTIDE SEQUENCE</scope>
    <source>
        <strain evidence="10">Dzin_1.0</strain>
    </source>
</reference>
<dbReference type="Pfam" id="PF07002">
    <property type="entry name" value="Copine"/>
    <property type="match status" value="1"/>
</dbReference>
<dbReference type="GO" id="GO:0016791">
    <property type="term" value="F:phosphatase activity"/>
    <property type="evidence" value="ECO:0007669"/>
    <property type="project" value="TreeGrafter"/>
</dbReference>
<dbReference type="FunFam" id="3.40.50.1000:FF:000135">
    <property type="entry name" value="Glycerol-3-phosphate 2-O-acyltransferase 6"/>
    <property type="match status" value="1"/>
</dbReference>
<comment type="similarity">
    <text evidence="2">Belongs to the GPAT/DAPAT family.</text>
</comment>
<evidence type="ECO:0000256" key="2">
    <source>
        <dbReference type="ARBA" id="ARBA00007937"/>
    </source>
</evidence>
<evidence type="ECO:0000256" key="5">
    <source>
        <dbReference type="ARBA" id="ARBA00022989"/>
    </source>
</evidence>
<protein>
    <recommendedName>
        <fullName evidence="12">Phospholipid/glycerol acyltransferase domain-containing protein</fullName>
    </recommendedName>
</protein>
<proteinExistence type="inferred from homology"/>
<dbReference type="OrthoDB" id="5855668at2759"/>
<feature type="domain" description="Phospholipid/glycerol acyltransferase" evidence="9">
    <location>
        <begin position="601"/>
        <end position="702"/>
    </location>
</feature>
<evidence type="ECO:0000259" key="8">
    <source>
        <dbReference type="SMART" id="SM00327"/>
    </source>
</evidence>
<evidence type="ECO:0000256" key="6">
    <source>
        <dbReference type="ARBA" id="ARBA00023136"/>
    </source>
</evidence>
<dbReference type="InterPro" id="IPR023214">
    <property type="entry name" value="HAD_sf"/>
</dbReference>
<evidence type="ECO:0000256" key="1">
    <source>
        <dbReference type="ARBA" id="ARBA00004141"/>
    </source>
</evidence>
<name>A0A9D5CKF9_9LILI</name>
<accession>A0A9D5CKF9</accession>
<dbReference type="GO" id="GO:0090447">
    <property type="term" value="F:glycerol-3-phosphate 2-O-acyltransferase activity"/>
    <property type="evidence" value="ECO:0007669"/>
    <property type="project" value="TreeGrafter"/>
</dbReference>
<dbReference type="Pfam" id="PF01553">
    <property type="entry name" value="Acyltransferase"/>
    <property type="match status" value="1"/>
</dbReference>
<dbReference type="CDD" id="cd06551">
    <property type="entry name" value="LPLAT"/>
    <property type="match status" value="1"/>
</dbReference>
<evidence type="ECO:0000256" key="7">
    <source>
        <dbReference type="SAM" id="Phobius"/>
    </source>
</evidence>
<dbReference type="SMART" id="SM00327">
    <property type="entry name" value="VWA"/>
    <property type="match status" value="1"/>
</dbReference>
<keyword evidence="11" id="KW-1185">Reference proteome</keyword>
<dbReference type="PANTHER" id="PTHR15486">
    <property type="entry name" value="ANCIENT UBIQUITOUS PROTEIN"/>
    <property type="match status" value="1"/>
</dbReference>
<evidence type="ECO:0000256" key="3">
    <source>
        <dbReference type="ARBA" id="ARBA00022679"/>
    </source>
</evidence>
<dbReference type="EMBL" id="JAGGNH010000004">
    <property type="protein sequence ID" value="KAJ0974202.1"/>
    <property type="molecule type" value="Genomic_DNA"/>
</dbReference>
<dbReference type="GO" id="GO:0010143">
    <property type="term" value="P:cutin biosynthetic process"/>
    <property type="evidence" value="ECO:0007669"/>
    <property type="project" value="TreeGrafter"/>
</dbReference>
<evidence type="ECO:0000259" key="9">
    <source>
        <dbReference type="SMART" id="SM00563"/>
    </source>
</evidence>
<feature type="transmembrane region" description="Helical" evidence="7">
    <location>
        <begin position="540"/>
        <end position="566"/>
    </location>
</feature>
<feature type="domain" description="VWFA" evidence="8">
    <location>
        <begin position="100"/>
        <end position="304"/>
    </location>
</feature>
<sequence>MGAVVTYVKGAFVQPQRCGERAMERATTRQRMSRPREPHVVDVNEGLPAAPRAIAHQTSFRHQNKKLRKPQITKKYSFIRDHFNSLEQVTTALRDSGLESSNLILGIDFTKSNEWTGKRSFNGRSLHAISHDHLNPYEQAIAIIGKALAPFDEDNLIPCFGFGDATTHDSEVFSFHNDHSPCHGFEEVLACYRRIVPNLTLSGPTSFAPIVETAVDIVERSGGQYHILVIIADGQVTRSVDVELGDLSSQEKKTIQSIVMASSYPLSIVLVGVGDGPWEGMRKFDDSIPARDFDNFQFVNFTSIMEKQTSPEEKEASFALAALMETCTICLTNEKDMAFGCGHMSEEFSGYCFFSSYRRSPGFYTMAPVSESAGIKVLIFATMAGVKVSDIDSVARAVLPKFYSMDLHPESWRVFSACGKRCVLTANPRVMVEAFLKEYLGADMVIGTEIGSYRGRATGFVRYPGVLVGSNKAAALREVFGDSSPEIGLGDRKTDFPFMSLCQEAYVVPAMSDVEPVSRDKLPKPIVFHDGRLVQKPTPLLALLIILWIPVGFVLACLRIAAGALLPMRIVLYAFRSLGVRLSVHGTPPPPPKKSTGQTGVLFICSHRTLLDPIMLSAAVGRPIAAVTYSVSRLSEILSPIKTVRLSRDRAKDAAMIKQLLSEGDLVICPEGTTCREPFLLRFSALFAELTDEIVPVAMANRMSMFHGTTARELEGMDPFYFFMNPSPAYEVTFLNKLPEELTCSAGKASVDVANYLQRIIAASLSYECTSFTRKDKYKALAGNDGTVTAKKVEGEKIMGC</sequence>
<reference evidence="10" key="1">
    <citation type="submission" date="2021-03" db="EMBL/GenBank/DDBJ databases">
        <authorList>
            <person name="Li Z."/>
            <person name="Yang C."/>
        </authorList>
    </citation>
    <scope>NUCLEOTIDE SEQUENCE</scope>
    <source>
        <strain evidence="10">Dzin_1.0</strain>
        <tissue evidence="10">Leaf</tissue>
    </source>
</reference>
<dbReference type="Pfam" id="PF23270">
    <property type="entry name" value="HAD_RAM2_N"/>
    <property type="match status" value="1"/>
</dbReference>
<evidence type="ECO:0008006" key="12">
    <source>
        <dbReference type="Google" id="ProtNLM"/>
    </source>
</evidence>
<dbReference type="GO" id="GO:0016020">
    <property type="term" value="C:membrane"/>
    <property type="evidence" value="ECO:0007669"/>
    <property type="project" value="UniProtKB-SubCell"/>
</dbReference>
<dbReference type="InterPro" id="IPR036465">
    <property type="entry name" value="vWFA_dom_sf"/>
</dbReference>
<dbReference type="Proteomes" id="UP001085076">
    <property type="component" value="Miscellaneous, Linkage group lg04"/>
</dbReference>
<dbReference type="SUPFAM" id="SSF53300">
    <property type="entry name" value="vWA-like"/>
    <property type="match status" value="1"/>
</dbReference>